<dbReference type="Gene3D" id="2.60.40.10">
    <property type="entry name" value="Immunoglobulins"/>
    <property type="match status" value="2"/>
</dbReference>
<dbReference type="Pfam" id="PF01833">
    <property type="entry name" value="TIG"/>
    <property type="match status" value="2"/>
</dbReference>
<dbReference type="EMBL" id="GL883081">
    <property type="protein sequence ID" value="EGF89405.1"/>
    <property type="molecule type" value="Genomic_DNA"/>
</dbReference>
<evidence type="ECO:0000313" key="2">
    <source>
        <dbReference type="EMBL" id="EGF89405.1"/>
    </source>
</evidence>
<dbReference type="InterPro" id="IPR013783">
    <property type="entry name" value="Ig-like_fold"/>
</dbReference>
<feature type="domain" description="IPT/TIG" evidence="1">
    <location>
        <begin position="857"/>
        <end position="932"/>
    </location>
</feature>
<evidence type="ECO:0000313" key="3">
    <source>
        <dbReference type="Proteomes" id="UP000006512"/>
    </source>
</evidence>
<organism evidence="2 3">
    <name type="scientific">Asticcacaulis biprosthecium C19</name>
    <dbReference type="NCBI Taxonomy" id="715226"/>
    <lineage>
        <taxon>Bacteria</taxon>
        <taxon>Pseudomonadati</taxon>
        <taxon>Pseudomonadota</taxon>
        <taxon>Alphaproteobacteria</taxon>
        <taxon>Caulobacterales</taxon>
        <taxon>Caulobacteraceae</taxon>
        <taxon>Asticcacaulis</taxon>
    </lineage>
</organism>
<proteinExistence type="predicted"/>
<protein>
    <submittedName>
        <fullName evidence="2">Cell surface receptor IPT/TIG domain-containing protein</fullName>
    </submittedName>
</protein>
<name>F4QUA5_9CAUL</name>
<dbReference type="eggNOG" id="COG1413">
    <property type="taxonomic scope" value="Bacteria"/>
</dbReference>
<dbReference type="OrthoDB" id="6091628at2"/>
<dbReference type="InterPro" id="IPR014756">
    <property type="entry name" value="Ig_E-set"/>
</dbReference>
<evidence type="ECO:0000259" key="1">
    <source>
        <dbReference type="Pfam" id="PF01833"/>
    </source>
</evidence>
<dbReference type="SUPFAM" id="SSF81296">
    <property type="entry name" value="E set domains"/>
    <property type="match status" value="2"/>
</dbReference>
<accession>F4QUA5</accession>
<gene>
    <name evidence="2" type="ORF">ABI_47530</name>
</gene>
<reference evidence="3" key="1">
    <citation type="submission" date="2011-03" db="EMBL/GenBank/DDBJ databases">
        <title>Draft genome sequence of Brevundimonas diminuta.</title>
        <authorList>
            <person name="Brown P.J.B."/>
            <person name="Buechlein A."/>
            <person name="Hemmerich C."/>
            <person name="Brun Y.V."/>
        </authorList>
    </citation>
    <scope>NUCLEOTIDE SEQUENCE [LARGE SCALE GENOMIC DNA]</scope>
    <source>
        <strain evidence="3">C19</strain>
    </source>
</reference>
<dbReference type="STRING" id="715226.ABI_47530"/>
<keyword evidence="3" id="KW-1185">Reference proteome</keyword>
<dbReference type="RefSeq" id="WP_006275527.1">
    <property type="nucleotide sequence ID" value="NZ_GL883081.1"/>
</dbReference>
<dbReference type="InterPro" id="IPR002909">
    <property type="entry name" value="IPT_dom"/>
</dbReference>
<keyword evidence="2" id="KW-0675">Receptor</keyword>
<dbReference type="HOGENOM" id="CLU_006968_1_0_5"/>
<dbReference type="Proteomes" id="UP000006512">
    <property type="component" value="Unassembled WGS sequence"/>
</dbReference>
<feature type="domain" description="IPT/TIG" evidence="1">
    <location>
        <begin position="953"/>
        <end position="1028"/>
    </location>
</feature>
<sequence>MSDQSPLIVPMIVEALVVNDQVRNNGTFLRARMRYEELRACRNGQSGPASNDASFTGMGSVPPYNVAASDFHNGVYLKWRLPEAFTHGQQDSRQGATLFPKVPNRWLVLKVSGALASRRARAWIIESDYLWSAPPAPGKASDVASIYVQPAGSGDNTPMDVFIGRNIPLGAWSEPGTSLGLTAVAPGNPGFAFHQPHNNNVFSFIDVLGNAQDDIASYQVVGWFSDPSEDPLAGGFNAAMTTLGWKLPDATDPTWTARWMLVAGSVTGVCWQASKLPPSVLPSNPTLYAAVGHTSQQAFTALKVMQTTEYDTGPYMDAAALEAFQLGIFEALAKPDGAAILADRWQRSFFQVTSGGYSWHIGDAPGATASVSDTERQAEQSWLAGLNKDQAALDAAVRSLTDLQSRLHQMWWKYAAWQAGKYGTASVSGIDQTYLRTQLDPQVTGSLAHQILVQSGQLTLLAAKVPAGDTPQALQVAIQNYAAARQLPSTRILKRGAAKPFYLPNNPVILLDGLPADCAPPDMTKIVCRFPPQLITGIHLGGNLIDGSTQGLAIPQPDLSQVTGVPWSQALISALMDEFFFTDINSAERIQSIVPTVPLNAVLGALGDLTNLAGVFPAGGTHAWQANPWRPIQLHWEADYYPIDYGTTKTPNWIFEDGRYHWTGPIANTTPLAIPMSGQVQIAQAASADIVTRLGRFLSDAPDLDPMLADLLGRLLQSMTFKPLETCILAQALDGFNEQLLLEQPGVFISHRSTSVSTQPPLADLIGEMESYPPSLADLSSGAAPPGSHFQSWRSGQFTFRKLLLVDEWGQALEPLMRLPTGVPLIMPRELSADRVSRPATFTIGPITPPNMPQGNPVIESVSPQVVEAGCGPVVLTISGSGFTPQAVANVGLVSSRELPTTFVSSTLLTVALPEHLTMAPAYFEIVVVNSGAPIPLSMSNLVRFEATSWVAIDTLSPNFVLPGTGGFSLSVSGTGFGPESQVSWNGNPLPTRFVDANHLTAQVPASSVATGGTANITVSAGYQIVSSPAGTLVQLPPALLQPARLNFDLLSSHDDTVVCGPSEPDANPICGWVLVNHLDHSLVAYDALGAAMGELSSGVDQLGRQAVFWTPAPGSQYATIAQAAATVPHFGPFLQGLAGQGVQGLADFLNAIDEVLWTTLPEAEAYGGAISAAIGRPLAMVRAQLQFELRNSPQNDPSWQYTQTSLPSAISTFSFPIELGDTTRLDDGLIGYFLEDDYSQFNVELPDIPVSNSYLRGIGTNDNFIYLRFDHQSVAHLLLLVDPHAPVRARTGILPNAEISLPLRFVRDSLASIDVTFRVNGLLTEQQALKPVGVALVTPIPKETAGTWSWLQMEAGQWTEYPVVPPDAAAHLEPKQIVLRRGLLKLAAATGRPNITGTQPGT</sequence>